<dbReference type="Gene3D" id="1.10.4030.10">
    <property type="entry name" value="Porin chaperone SurA, peptide-binding domain"/>
    <property type="match status" value="1"/>
</dbReference>
<dbReference type="HAMAP" id="MF_01183">
    <property type="entry name" value="Chaperone_SurA"/>
    <property type="match status" value="1"/>
</dbReference>
<sequence precursor="true">MNRLLSRTRPALAAGLCCLALALPAGAATTPIEVDRIVAVVNSEVITALELRARIDQATRQLQRQGVELPPAGVLERQLLEQLIIEHAQLQLARDTSLRIDDAALDRAIASIAQNNRIDTDELRRRLEADGVSWEQFRKQIRTEMLISRLREREVDSRVAVTDAEIDNFLNSNPDALSGEEYLVAHILLRAPEGATPQQIEALRAKAEAVMTRLRSGEDFARVAAATSDAPDAINGGSLGWRQRDRLPALFAEAARQLQPGEITPPLRSAAGVHILKLVDKRGGDGVASRQLEQTRARHILIRTSEVLSDAEAEARLLGLRERVANGADFGELAKANSADLSAAKGGDLGWLNPGDTVPEFERAMNALQPGELSPPVRSPFGWHLIMVEERRLQDVTDERKRAAARAVLRERKADEAYEDWVRQLRDSTYVDYRLERE</sequence>
<dbReference type="GO" id="GO:0051082">
    <property type="term" value="F:unfolded protein binding"/>
    <property type="evidence" value="ECO:0007669"/>
    <property type="project" value="UniProtKB-UniRule"/>
</dbReference>
<comment type="function">
    <text evidence="7">Chaperone involved in the correct folding and assembly of outer membrane proteins. Recognizes specific patterns of aromatic residues and the orientation of their side chains, which are found more frequently in integral outer membrane proteins. May act in both early periplasmic and late outer membrane-associated steps of protein maturation.</text>
</comment>
<dbReference type="EMBL" id="JAAYYV010000293">
    <property type="protein sequence ID" value="NLF54896.1"/>
    <property type="molecule type" value="Genomic_DNA"/>
</dbReference>
<protein>
    <recommendedName>
        <fullName evidence="7">Chaperone SurA</fullName>
    </recommendedName>
    <alternativeName>
        <fullName evidence="7">Peptidyl-prolyl cis-trans isomerase SurA</fullName>
        <shortName evidence="7">PPIase SurA</shortName>
        <ecNumber evidence="7">5.2.1.8</ecNumber>
    </alternativeName>
    <alternativeName>
        <fullName evidence="7">Rotamase SurA</fullName>
    </alternativeName>
</protein>
<feature type="domain" description="PpiC" evidence="8">
    <location>
        <begin position="179"/>
        <end position="280"/>
    </location>
</feature>
<dbReference type="GO" id="GO:0042277">
    <property type="term" value="F:peptide binding"/>
    <property type="evidence" value="ECO:0007669"/>
    <property type="project" value="InterPro"/>
</dbReference>
<feature type="signal peptide" evidence="7">
    <location>
        <begin position="1"/>
        <end position="27"/>
    </location>
</feature>
<dbReference type="AlphaFoldDB" id="A0A7X7R8S6"/>
<keyword evidence="4 7" id="KW-0697">Rotamase</keyword>
<dbReference type="InterPro" id="IPR000297">
    <property type="entry name" value="PPIase_PpiC"/>
</dbReference>
<dbReference type="PANTHER" id="PTHR47637:SF1">
    <property type="entry name" value="CHAPERONE SURA"/>
    <property type="match status" value="1"/>
</dbReference>
<name>A0A7X7R8S6_9RHOO</name>
<comment type="catalytic activity">
    <reaction evidence="7">
        <text>[protein]-peptidylproline (omega=180) = [protein]-peptidylproline (omega=0)</text>
        <dbReference type="Rhea" id="RHEA:16237"/>
        <dbReference type="Rhea" id="RHEA-COMP:10747"/>
        <dbReference type="Rhea" id="RHEA-COMP:10748"/>
        <dbReference type="ChEBI" id="CHEBI:83833"/>
        <dbReference type="ChEBI" id="CHEBI:83834"/>
        <dbReference type="EC" id="5.2.1.8"/>
    </reaction>
</comment>
<dbReference type="InterPro" id="IPR015391">
    <property type="entry name" value="SurA_N"/>
</dbReference>
<comment type="caution">
    <text evidence="9">The sequence shown here is derived from an EMBL/GenBank/DDBJ whole genome shotgun (WGS) entry which is preliminary data.</text>
</comment>
<comment type="subcellular location">
    <subcellularLocation>
        <location evidence="7">Periplasm</location>
    </subcellularLocation>
    <text evidence="7">Is capable of associating with the outer membrane.</text>
</comment>
<keyword evidence="5 7" id="KW-0143">Chaperone</keyword>
<evidence type="ECO:0000256" key="4">
    <source>
        <dbReference type="ARBA" id="ARBA00023110"/>
    </source>
</evidence>
<proteinExistence type="inferred from homology"/>
<dbReference type="EC" id="5.2.1.8" evidence="7"/>
<evidence type="ECO:0000256" key="7">
    <source>
        <dbReference type="HAMAP-Rule" id="MF_01183"/>
    </source>
</evidence>
<dbReference type="Pfam" id="PF00639">
    <property type="entry name" value="Rotamase"/>
    <property type="match status" value="2"/>
</dbReference>
<dbReference type="GO" id="GO:0006457">
    <property type="term" value="P:protein folding"/>
    <property type="evidence" value="ECO:0007669"/>
    <property type="project" value="UniProtKB-UniRule"/>
</dbReference>
<dbReference type="SUPFAM" id="SSF54534">
    <property type="entry name" value="FKBP-like"/>
    <property type="match status" value="2"/>
</dbReference>
<dbReference type="InterPro" id="IPR023034">
    <property type="entry name" value="PPIase_SurA"/>
</dbReference>
<organism evidence="9 10">
    <name type="scientific">Thauera phenolivorans</name>
    <dbReference type="NCBI Taxonomy" id="1792543"/>
    <lineage>
        <taxon>Bacteria</taxon>
        <taxon>Pseudomonadati</taxon>
        <taxon>Pseudomonadota</taxon>
        <taxon>Betaproteobacteria</taxon>
        <taxon>Rhodocyclales</taxon>
        <taxon>Zoogloeaceae</taxon>
        <taxon>Thauera</taxon>
    </lineage>
</organism>
<evidence type="ECO:0000256" key="6">
    <source>
        <dbReference type="ARBA" id="ARBA00023235"/>
    </source>
</evidence>
<comment type="domain">
    <text evidence="7">The PPIase activity resides only in the second parvulin domain. The N-terminal region and the C-terminal tail are necessary and sufficient for the chaperone activity of SurA. The PPIase activity is dispensable for SurA to function as a chaperone. The N-terminal region and the C-terminal tail are also required for porin recognition.</text>
</comment>
<feature type="domain" description="PpiC" evidence="8">
    <location>
        <begin position="292"/>
        <end position="390"/>
    </location>
</feature>
<dbReference type="InterPro" id="IPR050280">
    <property type="entry name" value="OMP_Chaperone_SurA"/>
</dbReference>
<dbReference type="PANTHER" id="PTHR47637">
    <property type="entry name" value="CHAPERONE SURA"/>
    <property type="match status" value="1"/>
</dbReference>
<evidence type="ECO:0000313" key="10">
    <source>
        <dbReference type="Proteomes" id="UP000536534"/>
    </source>
</evidence>
<keyword evidence="3 7" id="KW-0574">Periplasm</keyword>
<dbReference type="Pfam" id="PF09312">
    <property type="entry name" value="SurA_N"/>
    <property type="match status" value="1"/>
</dbReference>
<dbReference type="GO" id="GO:0043165">
    <property type="term" value="P:Gram-negative-bacterium-type cell outer membrane assembly"/>
    <property type="evidence" value="ECO:0007669"/>
    <property type="project" value="InterPro"/>
</dbReference>
<reference evidence="9 10" key="1">
    <citation type="journal article" date="2020" name="Biotechnol. Biofuels">
        <title>New insights from the biogas microbiome by comprehensive genome-resolved metagenomics of nearly 1600 species originating from multiple anaerobic digesters.</title>
        <authorList>
            <person name="Campanaro S."/>
            <person name="Treu L."/>
            <person name="Rodriguez-R L.M."/>
            <person name="Kovalovszki A."/>
            <person name="Ziels R.M."/>
            <person name="Maus I."/>
            <person name="Zhu X."/>
            <person name="Kougias P.G."/>
            <person name="Basile A."/>
            <person name="Luo G."/>
            <person name="Schluter A."/>
            <person name="Konstantinidis K.T."/>
            <person name="Angelidaki I."/>
        </authorList>
    </citation>
    <scope>NUCLEOTIDE SEQUENCE [LARGE SCALE GENOMIC DNA]</scope>
    <source>
        <strain evidence="9">AS06rmzACSIP_256</strain>
    </source>
</reference>
<dbReference type="InterPro" id="IPR027304">
    <property type="entry name" value="Trigger_fact/SurA_dom_sf"/>
</dbReference>
<keyword evidence="2 7" id="KW-0677">Repeat</keyword>
<dbReference type="GO" id="GO:0003755">
    <property type="term" value="F:peptidyl-prolyl cis-trans isomerase activity"/>
    <property type="evidence" value="ECO:0007669"/>
    <property type="project" value="UniProtKB-UniRule"/>
</dbReference>
<dbReference type="Gene3D" id="3.10.50.40">
    <property type="match status" value="2"/>
</dbReference>
<evidence type="ECO:0000256" key="5">
    <source>
        <dbReference type="ARBA" id="ARBA00023186"/>
    </source>
</evidence>
<keyword evidence="6 7" id="KW-0413">Isomerase</keyword>
<evidence type="ECO:0000256" key="2">
    <source>
        <dbReference type="ARBA" id="ARBA00022737"/>
    </source>
</evidence>
<feature type="chain" id="PRO_5031660586" description="Chaperone SurA" evidence="7">
    <location>
        <begin position="28"/>
        <end position="438"/>
    </location>
</feature>
<accession>A0A7X7R8S6</accession>
<evidence type="ECO:0000259" key="8">
    <source>
        <dbReference type="PROSITE" id="PS50198"/>
    </source>
</evidence>
<dbReference type="SUPFAM" id="SSF109998">
    <property type="entry name" value="Triger factor/SurA peptide-binding domain-like"/>
    <property type="match status" value="1"/>
</dbReference>
<dbReference type="PROSITE" id="PS50198">
    <property type="entry name" value="PPIC_PPIASE_2"/>
    <property type="match status" value="2"/>
</dbReference>
<dbReference type="GO" id="GO:0050821">
    <property type="term" value="P:protein stabilization"/>
    <property type="evidence" value="ECO:0007669"/>
    <property type="project" value="InterPro"/>
</dbReference>
<dbReference type="InterPro" id="IPR023058">
    <property type="entry name" value="PPIase_PpiC_CS"/>
</dbReference>
<dbReference type="InterPro" id="IPR046357">
    <property type="entry name" value="PPIase_dom_sf"/>
</dbReference>
<keyword evidence="1 7" id="KW-0732">Signal</keyword>
<gene>
    <name evidence="7" type="primary">surA</name>
    <name evidence="9" type="ORF">GX576_10980</name>
</gene>
<evidence type="ECO:0000313" key="9">
    <source>
        <dbReference type="EMBL" id="NLF54896.1"/>
    </source>
</evidence>
<evidence type="ECO:0000256" key="3">
    <source>
        <dbReference type="ARBA" id="ARBA00022764"/>
    </source>
</evidence>
<dbReference type="PROSITE" id="PS01096">
    <property type="entry name" value="PPIC_PPIASE_1"/>
    <property type="match status" value="1"/>
</dbReference>
<evidence type="ECO:0000256" key="1">
    <source>
        <dbReference type="ARBA" id="ARBA00022729"/>
    </source>
</evidence>
<dbReference type="GO" id="GO:0030288">
    <property type="term" value="C:outer membrane-bounded periplasmic space"/>
    <property type="evidence" value="ECO:0007669"/>
    <property type="project" value="InterPro"/>
</dbReference>
<dbReference type="Proteomes" id="UP000536534">
    <property type="component" value="Unassembled WGS sequence"/>
</dbReference>